<dbReference type="PRINTS" id="PR00080">
    <property type="entry name" value="SDRFAMILY"/>
</dbReference>
<dbReference type="Pfam" id="PF00106">
    <property type="entry name" value="adh_short"/>
    <property type="match status" value="1"/>
</dbReference>
<dbReference type="OrthoDB" id="417891at2759"/>
<protein>
    <recommendedName>
        <fullName evidence="6">15-hydroxyprostaglandin dehydrogenase [NAD(+)]-like</fullName>
    </recommendedName>
</protein>
<dbReference type="PANTHER" id="PTHR44229:SF8">
    <property type="entry name" value="ALCOHOL DEHYDROGENASE-RELATED"/>
    <property type="match status" value="1"/>
</dbReference>
<evidence type="ECO:0000256" key="3">
    <source>
        <dbReference type="RuleBase" id="RU000363"/>
    </source>
</evidence>
<evidence type="ECO:0008006" key="6">
    <source>
        <dbReference type="Google" id="ProtNLM"/>
    </source>
</evidence>
<organism evidence="4 5">
    <name type="scientific">Callosobruchus maculatus</name>
    <name type="common">Southern cowpea weevil</name>
    <name type="synonym">Pulse bruchid</name>
    <dbReference type="NCBI Taxonomy" id="64391"/>
    <lineage>
        <taxon>Eukaryota</taxon>
        <taxon>Metazoa</taxon>
        <taxon>Ecdysozoa</taxon>
        <taxon>Arthropoda</taxon>
        <taxon>Hexapoda</taxon>
        <taxon>Insecta</taxon>
        <taxon>Pterygota</taxon>
        <taxon>Neoptera</taxon>
        <taxon>Endopterygota</taxon>
        <taxon>Coleoptera</taxon>
        <taxon>Polyphaga</taxon>
        <taxon>Cucujiformia</taxon>
        <taxon>Chrysomeloidea</taxon>
        <taxon>Chrysomelidae</taxon>
        <taxon>Bruchinae</taxon>
        <taxon>Bruchini</taxon>
        <taxon>Callosobruchus</taxon>
    </lineage>
</organism>
<dbReference type="InterPro" id="IPR036291">
    <property type="entry name" value="NAD(P)-bd_dom_sf"/>
</dbReference>
<dbReference type="SUPFAM" id="SSF51735">
    <property type="entry name" value="NAD(P)-binding Rossmann-fold domains"/>
    <property type="match status" value="1"/>
</dbReference>
<dbReference type="FunFam" id="3.40.50.720:FF:000149">
    <property type="entry name" value="15-hydroxyprostaglandin dehydrogenase [NAD(+)]"/>
    <property type="match status" value="1"/>
</dbReference>
<dbReference type="Gene3D" id="3.40.50.720">
    <property type="entry name" value="NAD(P)-binding Rossmann-like Domain"/>
    <property type="match status" value="1"/>
</dbReference>
<dbReference type="InterPro" id="IPR002347">
    <property type="entry name" value="SDR_fam"/>
</dbReference>
<evidence type="ECO:0000256" key="2">
    <source>
        <dbReference type="ARBA" id="ARBA00023002"/>
    </source>
</evidence>
<proteinExistence type="inferred from homology"/>
<sequence length="266" mass="28470">MVFDIKGKIALITGGAAGIGLAYGEELLKNGIEGLVVADINEELGNETVDKFNKKYGAKKAKFIKTDVTKKEQLEAAFQLAKSTFGDLNLVINNAGILNDAQWELEIAINCNAVVQGSLLGIQYMGKNHGGSGGVIVNIASILGLQKLEGCPVYVATKYFVVGLNRSFGSSYFYNLTGIRFLTMCPGVTDTPLISEANNFALKGFADLGRHLGEGLGALPPQPTTNVAVGLIKMIQDGENGSVWVSEGNQPIYEVEIPDRLTLRKK</sequence>
<dbReference type="PRINTS" id="PR00081">
    <property type="entry name" value="GDHRDH"/>
</dbReference>
<evidence type="ECO:0000313" key="4">
    <source>
        <dbReference type="EMBL" id="VEN35105.1"/>
    </source>
</evidence>
<dbReference type="AlphaFoldDB" id="A0A653BJD5"/>
<comment type="similarity">
    <text evidence="1 3">Belongs to the short-chain dehydrogenases/reductases (SDR) family.</text>
</comment>
<gene>
    <name evidence="4" type="ORF">CALMAC_LOCUS1099</name>
</gene>
<keyword evidence="2" id="KW-0560">Oxidoreductase</keyword>
<accession>A0A653BJD5</accession>
<reference evidence="4 5" key="1">
    <citation type="submission" date="2019-01" db="EMBL/GenBank/DDBJ databases">
        <authorList>
            <person name="Sayadi A."/>
        </authorList>
    </citation>
    <scope>NUCLEOTIDE SEQUENCE [LARGE SCALE GENOMIC DNA]</scope>
</reference>
<dbReference type="GO" id="GO:0005737">
    <property type="term" value="C:cytoplasm"/>
    <property type="evidence" value="ECO:0007669"/>
    <property type="project" value="TreeGrafter"/>
</dbReference>
<dbReference type="GO" id="GO:0016616">
    <property type="term" value="F:oxidoreductase activity, acting on the CH-OH group of donors, NAD or NADP as acceptor"/>
    <property type="evidence" value="ECO:0007669"/>
    <property type="project" value="TreeGrafter"/>
</dbReference>
<evidence type="ECO:0000313" key="5">
    <source>
        <dbReference type="Proteomes" id="UP000410492"/>
    </source>
</evidence>
<dbReference type="PROSITE" id="PS00061">
    <property type="entry name" value="ADH_SHORT"/>
    <property type="match status" value="1"/>
</dbReference>
<dbReference type="InterPro" id="IPR020904">
    <property type="entry name" value="Sc_DH/Rdtase_CS"/>
</dbReference>
<dbReference type="EMBL" id="CAACVG010001227">
    <property type="protein sequence ID" value="VEN35105.1"/>
    <property type="molecule type" value="Genomic_DNA"/>
</dbReference>
<dbReference type="PANTHER" id="PTHR44229">
    <property type="entry name" value="15-HYDROXYPROSTAGLANDIN DEHYDROGENASE [NAD(+)]"/>
    <property type="match status" value="1"/>
</dbReference>
<evidence type="ECO:0000256" key="1">
    <source>
        <dbReference type="ARBA" id="ARBA00006484"/>
    </source>
</evidence>
<name>A0A653BJD5_CALMS</name>
<keyword evidence="5" id="KW-1185">Reference proteome</keyword>
<dbReference type="Proteomes" id="UP000410492">
    <property type="component" value="Unassembled WGS sequence"/>
</dbReference>